<comment type="subcellular location">
    <subcellularLocation>
        <location evidence="1">Cytoplasm</location>
    </subcellularLocation>
</comment>
<dbReference type="OrthoDB" id="10057795at2759"/>
<keyword evidence="2" id="KW-0963">Cytoplasm</keyword>
<dbReference type="Proteomes" id="UP000784294">
    <property type="component" value="Unassembled WGS sequence"/>
</dbReference>
<keyword evidence="3" id="KW-0106">Calcium</keyword>
<evidence type="ECO:0000259" key="5">
    <source>
        <dbReference type="Pfam" id="PF09069"/>
    </source>
</evidence>
<dbReference type="InterPro" id="IPR015154">
    <property type="entry name" value="EF-hand_dom_typ2"/>
</dbReference>
<reference evidence="6" key="1">
    <citation type="submission" date="2018-11" db="EMBL/GenBank/DDBJ databases">
        <authorList>
            <consortium name="Pathogen Informatics"/>
        </authorList>
    </citation>
    <scope>NUCLEOTIDE SEQUENCE</scope>
</reference>
<dbReference type="PANTHER" id="PTHR12268">
    <property type="entry name" value="E3 UBIQUITIN-PROTEIN LIGASE KCMF1"/>
    <property type="match status" value="1"/>
</dbReference>
<keyword evidence="4" id="KW-0206">Cytoskeleton</keyword>
<protein>
    <recommendedName>
        <fullName evidence="5">EF-hand domain-containing protein</fullName>
    </recommendedName>
</protein>
<evidence type="ECO:0000256" key="4">
    <source>
        <dbReference type="ARBA" id="ARBA00023212"/>
    </source>
</evidence>
<dbReference type="InterPro" id="IPR050774">
    <property type="entry name" value="KCMF1/Dystrophin"/>
</dbReference>
<evidence type="ECO:0000256" key="2">
    <source>
        <dbReference type="ARBA" id="ARBA00022490"/>
    </source>
</evidence>
<dbReference type="EMBL" id="CAAALY010028453">
    <property type="protein sequence ID" value="VEL16436.1"/>
    <property type="molecule type" value="Genomic_DNA"/>
</dbReference>
<feature type="domain" description="EF-hand" evidence="5">
    <location>
        <begin position="14"/>
        <end position="54"/>
    </location>
</feature>
<sequence>MFRSAGDNAAHRFTSANVEQVRADEERLDLSLVVAWLRTEPSVIVWLSVLHRVASTEQVVHHARCGVCHQHPMIGFR</sequence>
<dbReference type="GO" id="GO:0005886">
    <property type="term" value="C:plasma membrane"/>
    <property type="evidence" value="ECO:0007669"/>
    <property type="project" value="TreeGrafter"/>
</dbReference>
<dbReference type="AlphaFoldDB" id="A0A3S5AH93"/>
<keyword evidence="7" id="KW-1185">Reference proteome</keyword>
<evidence type="ECO:0000313" key="7">
    <source>
        <dbReference type="Proteomes" id="UP000784294"/>
    </source>
</evidence>
<name>A0A3S5AH93_9PLAT</name>
<organism evidence="6 7">
    <name type="scientific">Protopolystoma xenopodis</name>
    <dbReference type="NCBI Taxonomy" id="117903"/>
    <lineage>
        <taxon>Eukaryota</taxon>
        <taxon>Metazoa</taxon>
        <taxon>Spiralia</taxon>
        <taxon>Lophotrochozoa</taxon>
        <taxon>Platyhelminthes</taxon>
        <taxon>Monogenea</taxon>
        <taxon>Polyopisthocotylea</taxon>
        <taxon>Polystomatidea</taxon>
        <taxon>Polystomatidae</taxon>
        <taxon>Protopolystoma</taxon>
    </lineage>
</organism>
<dbReference type="Pfam" id="PF09069">
    <property type="entry name" value="EF-hand_3"/>
    <property type="match status" value="1"/>
</dbReference>
<evidence type="ECO:0000313" key="6">
    <source>
        <dbReference type="EMBL" id="VEL16436.1"/>
    </source>
</evidence>
<evidence type="ECO:0000256" key="3">
    <source>
        <dbReference type="ARBA" id="ARBA00022837"/>
    </source>
</evidence>
<comment type="caution">
    <text evidence="6">The sequence shown here is derived from an EMBL/GenBank/DDBJ whole genome shotgun (WGS) entry which is preliminary data.</text>
</comment>
<accession>A0A3S5AH93</accession>
<dbReference type="PANTHER" id="PTHR12268:SF14">
    <property type="entry name" value="DYSTROPHIN-1"/>
    <property type="match status" value="1"/>
</dbReference>
<evidence type="ECO:0000256" key="1">
    <source>
        <dbReference type="ARBA" id="ARBA00004496"/>
    </source>
</evidence>
<gene>
    <name evidence="6" type="ORF">PXEA_LOCUS9876</name>
</gene>
<proteinExistence type="predicted"/>